<dbReference type="Proteomes" id="UP000324222">
    <property type="component" value="Unassembled WGS sequence"/>
</dbReference>
<organism evidence="1 2">
    <name type="scientific">Portunus trituberculatus</name>
    <name type="common">Swimming crab</name>
    <name type="synonym">Neptunus trituberculatus</name>
    <dbReference type="NCBI Taxonomy" id="210409"/>
    <lineage>
        <taxon>Eukaryota</taxon>
        <taxon>Metazoa</taxon>
        <taxon>Ecdysozoa</taxon>
        <taxon>Arthropoda</taxon>
        <taxon>Crustacea</taxon>
        <taxon>Multicrustacea</taxon>
        <taxon>Malacostraca</taxon>
        <taxon>Eumalacostraca</taxon>
        <taxon>Eucarida</taxon>
        <taxon>Decapoda</taxon>
        <taxon>Pleocyemata</taxon>
        <taxon>Brachyura</taxon>
        <taxon>Eubrachyura</taxon>
        <taxon>Portunoidea</taxon>
        <taxon>Portunidae</taxon>
        <taxon>Portuninae</taxon>
        <taxon>Portunus</taxon>
    </lineage>
</organism>
<dbReference type="EMBL" id="VSRR010051270">
    <property type="protein sequence ID" value="MPC79485.1"/>
    <property type="molecule type" value="Genomic_DNA"/>
</dbReference>
<name>A0A5B7IB98_PORTR</name>
<keyword evidence="2" id="KW-1185">Reference proteome</keyword>
<dbReference type="AlphaFoldDB" id="A0A5B7IB98"/>
<proteinExistence type="predicted"/>
<evidence type="ECO:0000313" key="1">
    <source>
        <dbReference type="EMBL" id="MPC79485.1"/>
    </source>
</evidence>
<evidence type="ECO:0000313" key="2">
    <source>
        <dbReference type="Proteomes" id="UP000324222"/>
    </source>
</evidence>
<reference evidence="1 2" key="1">
    <citation type="submission" date="2019-05" db="EMBL/GenBank/DDBJ databases">
        <title>Another draft genome of Portunus trituberculatus and its Hox gene families provides insights of decapod evolution.</title>
        <authorList>
            <person name="Jeong J.-H."/>
            <person name="Song I."/>
            <person name="Kim S."/>
            <person name="Choi T."/>
            <person name="Kim D."/>
            <person name="Ryu S."/>
            <person name="Kim W."/>
        </authorList>
    </citation>
    <scope>NUCLEOTIDE SEQUENCE [LARGE SCALE GENOMIC DNA]</scope>
    <source>
        <tissue evidence="1">Muscle</tissue>
    </source>
</reference>
<comment type="caution">
    <text evidence="1">The sequence shown here is derived from an EMBL/GenBank/DDBJ whole genome shotgun (WGS) entry which is preliminary data.</text>
</comment>
<protein>
    <submittedName>
        <fullName evidence="1">Uncharacterized protein</fullName>
    </submittedName>
</protein>
<sequence length="98" mass="10703">MTSGVFKNVSTVNSVKFCHSASRIIRTCLKTLCSLITTTVSKATEMTSGVFKSVSTVNSVKFLSLCLQNRKHSLKNALLSPKLFPKATKMTSGVFKRV</sequence>
<gene>
    <name evidence="1" type="ORF">E2C01_074013</name>
</gene>
<accession>A0A5B7IB98</accession>